<dbReference type="Proteomes" id="UP000322245">
    <property type="component" value="Unassembled WGS sequence"/>
</dbReference>
<organism evidence="2 3">
    <name type="scientific">Cryptococcus floricola</name>
    <dbReference type="NCBI Taxonomy" id="2591691"/>
    <lineage>
        <taxon>Eukaryota</taxon>
        <taxon>Fungi</taxon>
        <taxon>Dikarya</taxon>
        <taxon>Basidiomycota</taxon>
        <taxon>Agaricomycotina</taxon>
        <taxon>Tremellomycetes</taxon>
        <taxon>Tremellales</taxon>
        <taxon>Cryptococcaceae</taxon>
        <taxon>Cryptococcus</taxon>
    </lineage>
</organism>
<dbReference type="PANTHER" id="PTHR13464">
    <property type="entry name" value="TRANSCRIPTIONAL REGULATOR PROTEIN HCNGP"/>
    <property type="match status" value="1"/>
</dbReference>
<dbReference type="GO" id="GO:0006355">
    <property type="term" value="P:regulation of DNA-templated transcription"/>
    <property type="evidence" value="ECO:0007669"/>
    <property type="project" value="InterPro"/>
</dbReference>
<comment type="caution">
    <text evidence="2">The sequence shown here is derived from an EMBL/GenBank/DDBJ whole genome shotgun (WGS) entry which is preliminary data.</text>
</comment>
<feature type="compositionally biased region" description="Low complexity" evidence="1">
    <location>
        <begin position="8"/>
        <end position="20"/>
    </location>
</feature>
<feature type="compositionally biased region" description="Basic and acidic residues" evidence="1">
    <location>
        <begin position="284"/>
        <end position="303"/>
    </location>
</feature>
<keyword evidence="3" id="KW-1185">Reference proteome</keyword>
<name>A0A5D3AQJ3_9TREE</name>
<dbReference type="InterPro" id="IPR012479">
    <property type="entry name" value="SAP30BP"/>
</dbReference>
<accession>A0A5D3AQJ3</accession>
<feature type="region of interest" description="Disordered" evidence="1">
    <location>
        <begin position="1"/>
        <end position="20"/>
    </location>
</feature>
<dbReference type="EMBL" id="NIDF01000130">
    <property type="protein sequence ID" value="TYJ52519.1"/>
    <property type="molecule type" value="Genomic_DNA"/>
</dbReference>
<feature type="region of interest" description="Disordered" evidence="1">
    <location>
        <begin position="249"/>
        <end position="303"/>
    </location>
</feature>
<dbReference type="PANTHER" id="PTHR13464:SF0">
    <property type="entry name" value="SAP30-BINDING PROTEIN"/>
    <property type="match status" value="1"/>
</dbReference>
<evidence type="ECO:0000313" key="3">
    <source>
        <dbReference type="Proteomes" id="UP000322245"/>
    </source>
</evidence>
<protein>
    <recommendedName>
        <fullName evidence="4">HCNGP-like protein</fullName>
    </recommendedName>
</protein>
<feature type="compositionally biased region" description="Polar residues" evidence="1">
    <location>
        <begin position="39"/>
        <end position="63"/>
    </location>
</feature>
<dbReference type="Pfam" id="PF07818">
    <property type="entry name" value="HCNGP"/>
    <property type="match status" value="1"/>
</dbReference>
<evidence type="ECO:0008006" key="4">
    <source>
        <dbReference type="Google" id="ProtNLM"/>
    </source>
</evidence>
<feature type="region of interest" description="Disordered" evidence="1">
    <location>
        <begin position="31"/>
        <end position="98"/>
    </location>
</feature>
<gene>
    <name evidence="2" type="ORF">B9479_006879</name>
</gene>
<dbReference type="GO" id="GO:0005634">
    <property type="term" value="C:nucleus"/>
    <property type="evidence" value="ECO:0007669"/>
    <property type="project" value="TreeGrafter"/>
</dbReference>
<feature type="compositionally biased region" description="Basic and acidic residues" evidence="1">
    <location>
        <begin position="259"/>
        <end position="272"/>
    </location>
</feature>
<reference evidence="2 3" key="1">
    <citation type="submission" date="2017-05" db="EMBL/GenBank/DDBJ databases">
        <title>The Genome Sequence of Tsuchiyaea wingfieldii DSM 27421.</title>
        <authorList>
            <person name="Cuomo C."/>
            <person name="Passer A."/>
            <person name="Billmyre B."/>
            <person name="Heitman J."/>
        </authorList>
    </citation>
    <scope>NUCLEOTIDE SEQUENCE [LARGE SCALE GENOMIC DNA]</scope>
    <source>
        <strain evidence="2 3">DSM 27421</strain>
    </source>
</reference>
<evidence type="ECO:0000256" key="1">
    <source>
        <dbReference type="SAM" id="MobiDB-lite"/>
    </source>
</evidence>
<proteinExistence type="predicted"/>
<sequence>MGGGRRQCITSCNNSSSTSKTFTITAMQGLVHYSDDSSPEAQSRPQAQAGPSVNNARPISKPSTPAGIILRKNSPAPNLRPTKRRRQSPAPADAVSILPPDANLTQAAQSSLPDSAQASDLAPVDAKPSIIDQAREQGLDDDEILDLVLRPGPLDGDEEWGLPAEVDPGDCDPALSAKVAHFLKLKYEQGEHINSRLLSSSTFANPHIYSQLVDFVSIDERAASFPSPSPSSSSSGGWLTRQNLESLIPQYGPSALTSRQKERDKKSEEAKKAGTKRGIVFGKGKYEDGGGRREKERERERRR</sequence>
<evidence type="ECO:0000313" key="2">
    <source>
        <dbReference type="EMBL" id="TYJ52519.1"/>
    </source>
</evidence>
<dbReference type="AlphaFoldDB" id="A0A5D3AQJ3"/>